<proteinExistence type="predicted"/>
<organism evidence="6 7">
    <name type="scientific">Actinomadura rugatobispora</name>
    <dbReference type="NCBI Taxonomy" id="1994"/>
    <lineage>
        <taxon>Bacteria</taxon>
        <taxon>Bacillati</taxon>
        <taxon>Actinomycetota</taxon>
        <taxon>Actinomycetes</taxon>
        <taxon>Streptosporangiales</taxon>
        <taxon>Thermomonosporaceae</taxon>
        <taxon>Actinomadura</taxon>
    </lineage>
</organism>
<dbReference type="InterPro" id="IPR001647">
    <property type="entry name" value="HTH_TetR"/>
</dbReference>
<dbReference type="EMBL" id="JBHSON010000068">
    <property type="protein sequence ID" value="MFC5751343.1"/>
    <property type="molecule type" value="Genomic_DNA"/>
</dbReference>
<evidence type="ECO:0000256" key="1">
    <source>
        <dbReference type="ARBA" id="ARBA00023015"/>
    </source>
</evidence>
<keyword evidence="3" id="KW-0804">Transcription</keyword>
<sequence length="210" mass="22537">MSTGQPVLGRPAGARGEQTRRRVIAATMRCVSEVGYSRATIREIARIAGMTSGSLYHYFPNKSELIKSTFLEIAAITVPRLSAAAEGADGVLDKLMAVFDESDRLMREYPYAAAFDRAIRAESAGHLRLAEESDTIFSSFDEVMAGIIEQAGREGMLGPGVDVATAAAAILALMRGLYDHAAASPGDYHATMGAVKLLVRGTLFDYTRLT</sequence>
<feature type="domain" description="HTH tetR-type" evidence="5">
    <location>
        <begin position="17"/>
        <end position="77"/>
    </location>
</feature>
<evidence type="ECO:0000313" key="7">
    <source>
        <dbReference type="Proteomes" id="UP001596074"/>
    </source>
</evidence>
<evidence type="ECO:0000256" key="2">
    <source>
        <dbReference type="ARBA" id="ARBA00023125"/>
    </source>
</evidence>
<dbReference type="PANTHER" id="PTHR30055">
    <property type="entry name" value="HTH-TYPE TRANSCRIPTIONAL REGULATOR RUTR"/>
    <property type="match status" value="1"/>
</dbReference>
<keyword evidence="2 4" id="KW-0238">DNA-binding</keyword>
<dbReference type="InterPro" id="IPR036271">
    <property type="entry name" value="Tet_transcr_reg_TetR-rel_C_sf"/>
</dbReference>
<keyword evidence="7" id="KW-1185">Reference proteome</keyword>
<dbReference type="Proteomes" id="UP001596074">
    <property type="component" value="Unassembled WGS sequence"/>
</dbReference>
<evidence type="ECO:0000256" key="3">
    <source>
        <dbReference type="ARBA" id="ARBA00023163"/>
    </source>
</evidence>
<dbReference type="PROSITE" id="PS50977">
    <property type="entry name" value="HTH_TETR_2"/>
    <property type="match status" value="1"/>
</dbReference>
<dbReference type="RefSeq" id="WP_378287250.1">
    <property type="nucleotide sequence ID" value="NZ_JBHSON010000068.1"/>
</dbReference>
<dbReference type="SUPFAM" id="SSF46689">
    <property type="entry name" value="Homeodomain-like"/>
    <property type="match status" value="1"/>
</dbReference>
<dbReference type="PANTHER" id="PTHR30055:SF234">
    <property type="entry name" value="HTH-TYPE TRANSCRIPTIONAL REGULATOR BETI"/>
    <property type="match status" value="1"/>
</dbReference>
<keyword evidence="1" id="KW-0805">Transcription regulation</keyword>
<accession>A0ABW1AC41</accession>
<gene>
    <name evidence="6" type="ORF">ACFPZN_37485</name>
</gene>
<feature type="DNA-binding region" description="H-T-H motif" evidence="4">
    <location>
        <begin position="40"/>
        <end position="59"/>
    </location>
</feature>
<dbReference type="Pfam" id="PF00440">
    <property type="entry name" value="TetR_N"/>
    <property type="match status" value="1"/>
</dbReference>
<dbReference type="Gene3D" id="1.10.357.10">
    <property type="entry name" value="Tetracycline Repressor, domain 2"/>
    <property type="match status" value="1"/>
</dbReference>
<dbReference type="SUPFAM" id="SSF48498">
    <property type="entry name" value="Tetracyclin repressor-like, C-terminal domain"/>
    <property type="match status" value="1"/>
</dbReference>
<protein>
    <submittedName>
        <fullName evidence="6">TetR/AcrR family transcriptional regulator</fullName>
    </submittedName>
</protein>
<evidence type="ECO:0000256" key="4">
    <source>
        <dbReference type="PROSITE-ProRule" id="PRU00335"/>
    </source>
</evidence>
<evidence type="ECO:0000259" key="5">
    <source>
        <dbReference type="PROSITE" id="PS50977"/>
    </source>
</evidence>
<comment type="caution">
    <text evidence="6">The sequence shown here is derived from an EMBL/GenBank/DDBJ whole genome shotgun (WGS) entry which is preliminary data.</text>
</comment>
<dbReference type="PRINTS" id="PR00455">
    <property type="entry name" value="HTHTETR"/>
</dbReference>
<dbReference type="InterPro" id="IPR050109">
    <property type="entry name" value="HTH-type_TetR-like_transc_reg"/>
</dbReference>
<evidence type="ECO:0000313" key="6">
    <source>
        <dbReference type="EMBL" id="MFC5751343.1"/>
    </source>
</evidence>
<dbReference type="InterPro" id="IPR009057">
    <property type="entry name" value="Homeodomain-like_sf"/>
</dbReference>
<reference evidence="7" key="1">
    <citation type="journal article" date="2019" name="Int. J. Syst. Evol. Microbiol.">
        <title>The Global Catalogue of Microorganisms (GCM) 10K type strain sequencing project: providing services to taxonomists for standard genome sequencing and annotation.</title>
        <authorList>
            <consortium name="The Broad Institute Genomics Platform"/>
            <consortium name="The Broad Institute Genome Sequencing Center for Infectious Disease"/>
            <person name="Wu L."/>
            <person name="Ma J."/>
        </authorList>
    </citation>
    <scope>NUCLEOTIDE SEQUENCE [LARGE SCALE GENOMIC DNA]</scope>
    <source>
        <strain evidence="7">KCTC 42087</strain>
    </source>
</reference>
<name>A0ABW1AC41_9ACTN</name>